<feature type="domain" description="Amidase" evidence="2">
    <location>
        <begin position="34"/>
        <end position="449"/>
    </location>
</feature>
<evidence type="ECO:0000313" key="4">
    <source>
        <dbReference type="Proteomes" id="UP001524642"/>
    </source>
</evidence>
<gene>
    <name evidence="3" type="ORF">NRP21_08935</name>
</gene>
<dbReference type="InterPro" id="IPR000120">
    <property type="entry name" value="Amidase"/>
</dbReference>
<dbReference type="PANTHER" id="PTHR11895:SF151">
    <property type="entry name" value="GLUTAMYL-TRNA(GLN) AMIDOTRANSFERASE SUBUNIT A"/>
    <property type="match status" value="1"/>
</dbReference>
<dbReference type="EMBL" id="JANJOU010000006">
    <property type="protein sequence ID" value="MCR0982169.1"/>
    <property type="molecule type" value="Genomic_DNA"/>
</dbReference>
<dbReference type="SUPFAM" id="SSF75304">
    <property type="entry name" value="Amidase signature (AS) enzymes"/>
    <property type="match status" value="1"/>
</dbReference>
<dbReference type="RefSeq" id="WP_257715844.1">
    <property type="nucleotide sequence ID" value="NZ_JANJOU010000006.1"/>
</dbReference>
<proteinExistence type="predicted"/>
<protein>
    <submittedName>
        <fullName evidence="3">Amidase</fullName>
    </submittedName>
</protein>
<dbReference type="Proteomes" id="UP001524642">
    <property type="component" value="Unassembled WGS sequence"/>
</dbReference>
<organism evidence="3 4">
    <name type="scientific">Roseomonas populi</name>
    <dbReference type="NCBI Taxonomy" id="3121582"/>
    <lineage>
        <taxon>Bacteria</taxon>
        <taxon>Pseudomonadati</taxon>
        <taxon>Pseudomonadota</taxon>
        <taxon>Alphaproteobacteria</taxon>
        <taxon>Acetobacterales</taxon>
        <taxon>Roseomonadaceae</taxon>
        <taxon>Roseomonas</taxon>
    </lineage>
</organism>
<dbReference type="InterPro" id="IPR036928">
    <property type="entry name" value="AS_sf"/>
</dbReference>
<comment type="caution">
    <text evidence="3">The sequence shown here is derived from an EMBL/GenBank/DDBJ whole genome shotgun (WGS) entry which is preliminary data.</text>
</comment>
<evidence type="ECO:0000256" key="1">
    <source>
        <dbReference type="SAM" id="MobiDB-lite"/>
    </source>
</evidence>
<keyword evidence="4" id="KW-1185">Reference proteome</keyword>
<sequence length="465" mass="49137">MSGAGYRPDTHRQLTFHDAAAAFAKGKDSPRAYLERCLEAIAEREPGVKAWVVINEAGAREAADASEARWKAGTPLSPIDGMPIGIKDLIETRDMPTQMGCEAYRGNFPKRDSAMIRALRDAGAVVLGKTVTTEMGQGHPGPTTNPFDPRHTPGGSSSGSAAAVGARMVPAAIGTQVGGSIIRPASYCGNVALKPTQGAINRGERQGLSQSTAGVHAGSIQDMWLVAKVIATRAGGDPGAPSLFGPNTPPVASKPTRLIVMEAEGWAVLDEESRQAFQGVLENLRSAGVEILTRADAPAIEAFERTIADAKAMTNDLCGFETRWSQQNLIEASPEGVSQRFLARHARGMAMTLDEYRARLIQREAMRRALADLAPLGDALIAPASPGPAPVWEGDKPGEPLAPRPTGDIVYNAATSALGVPCVTVPMTAVRGLPMGVQIIGHPHMDARVTGFARWMLEKVKPVVV</sequence>
<dbReference type="InterPro" id="IPR023631">
    <property type="entry name" value="Amidase_dom"/>
</dbReference>
<name>A0ABT1X248_9PROT</name>
<evidence type="ECO:0000259" key="2">
    <source>
        <dbReference type="Pfam" id="PF01425"/>
    </source>
</evidence>
<feature type="region of interest" description="Disordered" evidence="1">
    <location>
        <begin position="133"/>
        <end position="161"/>
    </location>
</feature>
<dbReference type="PANTHER" id="PTHR11895">
    <property type="entry name" value="TRANSAMIDASE"/>
    <property type="match status" value="1"/>
</dbReference>
<reference evidence="3 4" key="1">
    <citation type="submission" date="2022-06" db="EMBL/GenBank/DDBJ databases">
        <title>Roseomonas CN29.</title>
        <authorList>
            <person name="Cheng Y."/>
            <person name="He X."/>
        </authorList>
    </citation>
    <scope>NUCLEOTIDE SEQUENCE [LARGE SCALE GENOMIC DNA]</scope>
    <source>
        <strain evidence="3 4">CN29</strain>
    </source>
</reference>
<accession>A0ABT1X248</accession>
<evidence type="ECO:0000313" key="3">
    <source>
        <dbReference type="EMBL" id="MCR0982169.1"/>
    </source>
</evidence>
<dbReference type="Pfam" id="PF01425">
    <property type="entry name" value="Amidase"/>
    <property type="match status" value="1"/>
</dbReference>
<dbReference type="Gene3D" id="3.90.1300.10">
    <property type="entry name" value="Amidase signature (AS) domain"/>
    <property type="match status" value="1"/>
</dbReference>